<dbReference type="InterPro" id="IPR036179">
    <property type="entry name" value="Ig-like_dom_sf"/>
</dbReference>
<accession>A0A7J7TDB9</accession>
<name>A0A7J7TDB9_RHIFE</name>
<dbReference type="Proteomes" id="UP000585614">
    <property type="component" value="Unassembled WGS sequence"/>
</dbReference>
<evidence type="ECO:0000256" key="5">
    <source>
        <dbReference type="ARBA" id="ARBA00022737"/>
    </source>
</evidence>
<evidence type="ECO:0000256" key="7">
    <source>
        <dbReference type="ARBA" id="ARBA00022989"/>
    </source>
</evidence>
<evidence type="ECO:0000259" key="14">
    <source>
        <dbReference type="Pfam" id="PF03921"/>
    </source>
</evidence>
<evidence type="ECO:0000256" key="9">
    <source>
        <dbReference type="ARBA" id="ARBA00023157"/>
    </source>
</evidence>
<evidence type="ECO:0000256" key="13">
    <source>
        <dbReference type="SAM" id="SignalP"/>
    </source>
</evidence>
<evidence type="ECO:0000256" key="11">
    <source>
        <dbReference type="ARBA" id="ARBA00023319"/>
    </source>
</evidence>
<evidence type="ECO:0000256" key="6">
    <source>
        <dbReference type="ARBA" id="ARBA00022889"/>
    </source>
</evidence>
<dbReference type="SUPFAM" id="SSF48726">
    <property type="entry name" value="Immunoglobulin"/>
    <property type="match status" value="2"/>
</dbReference>
<keyword evidence="11" id="KW-0393">Immunoglobulin domain</keyword>
<keyword evidence="9" id="KW-1015">Disulfide bond</keyword>
<dbReference type="PANTHER" id="PTHR13771">
    <property type="entry name" value="INTERCELLULAR ADHESION MOLECULE"/>
    <property type="match status" value="1"/>
</dbReference>
<proteinExistence type="inferred from homology"/>
<keyword evidence="6" id="KW-0130">Cell adhesion</keyword>
<dbReference type="FunFam" id="2.60.40.10:FF:000194">
    <property type="entry name" value="Intercellular adhesion molecule 1"/>
    <property type="match status" value="1"/>
</dbReference>
<dbReference type="InterPro" id="IPR003987">
    <property type="entry name" value="ICAM_VCAM_N"/>
</dbReference>
<dbReference type="InterPro" id="IPR047012">
    <property type="entry name" value="ICAM_VCAM"/>
</dbReference>
<gene>
    <name evidence="15" type="ORF">mRhiFer1_006634</name>
</gene>
<evidence type="ECO:0000256" key="10">
    <source>
        <dbReference type="ARBA" id="ARBA00023180"/>
    </source>
</evidence>
<dbReference type="EMBL" id="JACAGC010000020">
    <property type="protein sequence ID" value="KAF6298724.1"/>
    <property type="molecule type" value="Genomic_DNA"/>
</dbReference>
<keyword evidence="3 12" id="KW-0812">Transmembrane</keyword>
<evidence type="ECO:0000256" key="4">
    <source>
        <dbReference type="ARBA" id="ARBA00022729"/>
    </source>
</evidence>
<protein>
    <submittedName>
        <fullName evidence="15">Intercellular adhesion molecule 2</fullName>
    </submittedName>
</protein>
<keyword evidence="5" id="KW-0677">Repeat</keyword>
<keyword evidence="4 13" id="KW-0732">Signal</keyword>
<evidence type="ECO:0000256" key="2">
    <source>
        <dbReference type="ARBA" id="ARBA00005925"/>
    </source>
</evidence>
<dbReference type="FunFam" id="2.60.40.10:FF:000338">
    <property type="entry name" value="intercellular adhesion molecule 5"/>
    <property type="match status" value="1"/>
</dbReference>
<comment type="similarity">
    <text evidence="2">Belongs to the immunoglobulin superfamily. ICAM family.</text>
</comment>
<dbReference type="InterPro" id="IPR013783">
    <property type="entry name" value="Ig-like_fold"/>
</dbReference>
<feature type="chain" id="PRO_5029447308" evidence="13">
    <location>
        <begin position="24"/>
        <end position="278"/>
    </location>
</feature>
<evidence type="ECO:0000256" key="8">
    <source>
        <dbReference type="ARBA" id="ARBA00023136"/>
    </source>
</evidence>
<keyword evidence="7 12" id="KW-1133">Transmembrane helix</keyword>
<feature type="domain" description="Intercellular adhesion molecule N-terminal" evidence="14">
    <location>
        <begin position="24"/>
        <end position="113"/>
    </location>
</feature>
<evidence type="ECO:0000256" key="3">
    <source>
        <dbReference type="ARBA" id="ARBA00022692"/>
    </source>
</evidence>
<comment type="caution">
    <text evidence="15">The sequence shown here is derived from an EMBL/GenBank/DDBJ whole genome shotgun (WGS) entry which is preliminary data.</text>
</comment>
<evidence type="ECO:0000313" key="15">
    <source>
        <dbReference type="EMBL" id="KAF6298724.1"/>
    </source>
</evidence>
<feature type="transmembrane region" description="Helical" evidence="12">
    <location>
        <begin position="224"/>
        <end position="248"/>
    </location>
</feature>
<feature type="signal peptide" evidence="13">
    <location>
        <begin position="1"/>
        <end position="23"/>
    </location>
</feature>
<dbReference type="Gene3D" id="2.60.40.10">
    <property type="entry name" value="Immunoglobulins"/>
    <property type="match status" value="2"/>
</dbReference>
<dbReference type="PANTHER" id="PTHR13771:SF3">
    <property type="entry name" value="INTERCELLULAR ADHESION MOLECULE 2"/>
    <property type="match status" value="1"/>
</dbReference>
<keyword evidence="10" id="KW-0325">Glycoprotein</keyword>
<comment type="subcellular location">
    <subcellularLocation>
        <location evidence="1">Membrane</location>
        <topology evidence="1">Single-pass type I membrane protein</topology>
    </subcellularLocation>
</comment>
<dbReference type="InterPro" id="IPR013768">
    <property type="entry name" value="ICAM_N"/>
</dbReference>
<evidence type="ECO:0000256" key="1">
    <source>
        <dbReference type="ARBA" id="ARBA00004479"/>
    </source>
</evidence>
<evidence type="ECO:0000313" key="16">
    <source>
        <dbReference type="Proteomes" id="UP000585614"/>
    </source>
</evidence>
<dbReference type="GO" id="GO:0005178">
    <property type="term" value="F:integrin binding"/>
    <property type="evidence" value="ECO:0007669"/>
    <property type="project" value="InterPro"/>
</dbReference>
<dbReference type="Pfam" id="PF03921">
    <property type="entry name" value="ICAM_N"/>
    <property type="match status" value="1"/>
</dbReference>
<reference evidence="15 16" key="1">
    <citation type="journal article" date="2020" name="Nature">
        <title>Six reference-quality genomes reveal evolution of bat adaptations.</title>
        <authorList>
            <person name="Jebb D."/>
            <person name="Huang Z."/>
            <person name="Pippel M."/>
            <person name="Hughes G.M."/>
            <person name="Lavrichenko K."/>
            <person name="Devanna P."/>
            <person name="Winkler S."/>
            <person name="Jermiin L.S."/>
            <person name="Skirmuntt E.C."/>
            <person name="Katzourakis A."/>
            <person name="Burkitt-Gray L."/>
            <person name="Ray D.A."/>
            <person name="Sullivan K.A.M."/>
            <person name="Roscito J.G."/>
            <person name="Kirilenko B.M."/>
            <person name="Davalos L.M."/>
            <person name="Corthals A.P."/>
            <person name="Power M.L."/>
            <person name="Jones G."/>
            <person name="Ransome R.D."/>
            <person name="Dechmann D.K.N."/>
            <person name="Locatelli A.G."/>
            <person name="Puechmaille S.J."/>
            <person name="Fedrigo O."/>
            <person name="Jarvis E.D."/>
            <person name="Hiller M."/>
            <person name="Vernes S.C."/>
            <person name="Myers E.W."/>
            <person name="Teeling E.C."/>
        </authorList>
    </citation>
    <scope>NUCLEOTIDE SEQUENCE [LARGE SCALE GENOMIC DNA]</scope>
    <source>
        <strain evidence="15">MRhiFer1</strain>
        <tissue evidence="15">Lung</tissue>
    </source>
</reference>
<keyword evidence="8 12" id="KW-0472">Membrane</keyword>
<dbReference type="AlphaFoldDB" id="A0A7J7TDB9"/>
<dbReference type="GO" id="GO:0098609">
    <property type="term" value="P:cell-cell adhesion"/>
    <property type="evidence" value="ECO:0007669"/>
    <property type="project" value="InterPro"/>
</dbReference>
<organism evidence="15 16">
    <name type="scientific">Rhinolophus ferrumequinum</name>
    <name type="common">Greater horseshoe bat</name>
    <dbReference type="NCBI Taxonomy" id="59479"/>
    <lineage>
        <taxon>Eukaryota</taxon>
        <taxon>Metazoa</taxon>
        <taxon>Chordata</taxon>
        <taxon>Craniata</taxon>
        <taxon>Vertebrata</taxon>
        <taxon>Euteleostomi</taxon>
        <taxon>Mammalia</taxon>
        <taxon>Eutheria</taxon>
        <taxon>Laurasiatheria</taxon>
        <taxon>Chiroptera</taxon>
        <taxon>Yinpterochiroptera</taxon>
        <taxon>Rhinolophoidea</taxon>
        <taxon>Rhinolophidae</taxon>
        <taxon>Rhinolophinae</taxon>
        <taxon>Rhinolophus</taxon>
    </lineage>
</organism>
<evidence type="ECO:0000256" key="12">
    <source>
        <dbReference type="SAM" id="Phobius"/>
    </source>
</evidence>
<sequence length="278" mass="31116">MAPYGCWGLPVALLTLLCCPGSGEKTFKVYMCPEEVVVKRGESQKINCSTSCPQPEAGGLETTLSKELLHEQAQWKLFLVSNVSHNTLMHCYFTCGGKQMSKTANVSVFYPPKEVLLKLQPTWVNLGGSFTIECRVPDVVPLEKLTLTLLHGNRTLHKKTFAGATAGLQEALTIHNTTAHREDGNHNFSCKAELDLKSLGQSSIWKVSEPQMLKVHVPWPDNQMVIIITVVSMLLFLFVTSILLCFIFGQQWHQRRRGVYGVQAAWRSLRRAYRVQAA</sequence>
<dbReference type="PRINTS" id="PR01472">
    <property type="entry name" value="ICAMVCAM1"/>
</dbReference>
<dbReference type="GO" id="GO:0005886">
    <property type="term" value="C:plasma membrane"/>
    <property type="evidence" value="ECO:0007669"/>
    <property type="project" value="TreeGrafter"/>
</dbReference>